<accession>A0A0A7DTC4</accession>
<evidence type="ECO:0000256" key="8">
    <source>
        <dbReference type="RuleBase" id="RU000471"/>
    </source>
</evidence>
<feature type="transmembrane region" description="Helical" evidence="10">
    <location>
        <begin position="217"/>
        <end position="235"/>
    </location>
</feature>
<evidence type="ECO:0000256" key="9">
    <source>
        <dbReference type="RuleBase" id="RU000473"/>
    </source>
</evidence>
<evidence type="ECO:0000256" key="6">
    <source>
        <dbReference type="ARBA" id="ARBA00022989"/>
    </source>
</evidence>
<dbReference type="GO" id="GO:0009060">
    <property type="term" value="P:aerobic respiration"/>
    <property type="evidence" value="ECO:0007669"/>
    <property type="project" value="TreeGrafter"/>
</dbReference>
<proteinExistence type="inferred from homology"/>
<dbReference type="EC" id="7.1.1.2" evidence="9"/>
<keyword evidence="9 11" id="KW-0496">Mitochondrion</keyword>
<name>A0A0A7DTC4_DEMFO</name>
<gene>
    <name evidence="11" type="primary">ND1</name>
</gene>
<dbReference type="GO" id="GO:0003954">
    <property type="term" value="F:NADH dehydrogenase activity"/>
    <property type="evidence" value="ECO:0007669"/>
    <property type="project" value="TreeGrafter"/>
</dbReference>
<evidence type="ECO:0000256" key="3">
    <source>
        <dbReference type="ARBA" id="ARBA00021009"/>
    </source>
</evidence>
<keyword evidence="7 10" id="KW-0472">Membrane</keyword>
<feature type="transmembrane region" description="Helical" evidence="10">
    <location>
        <begin position="273"/>
        <end position="290"/>
    </location>
</feature>
<evidence type="ECO:0000256" key="7">
    <source>
        <dbReference type="ARBA" id="ARBA00023136"/>
    </source>
</evidence>
<evidence type="ECO:0000256" key="5">
    <source>
        <dbReference type="ARBA" id="ARBA00022692"/>
    </source>
</evidence>
<evidence type="ECO:0000256" key="4">
    <source>
        <dbReference type="ARBA" id="ARBA00022448"/>
    </source>
</evidence>
<feature type="transmembrane region" description="Helical" evidence="10">
    <location>
        <begin position="69"/>
        <end position="89"/>
    </location>
</feature>
<evidence type="ECO:0000256" key="2">
    <source>
        <dbReference type="ARBA" id="ARBA00010535"/>
    </source>
</evidence>
<organism evidence="11">
    <name type="scientific">Demodex folliculorum</name>
    <name type="common">Face mite</name>
    <dbReference type="NCBI Taxonomy" id="481310"/>
    <lineage>
        <taxon>Eukaryota</taxon>
        <taxon>Metazoa</taxon>
        <taxon>Ecdysozoa</taxon>
        <taxon>Arthropoda</taxon>
        <taxon>Chelicerata</taxon>
        <taxon>Arachnida</taxon>
        <taxon>Acari</taxon>
        <taxon>Acariformes</taxon>
        <taxon>Trombidiformes</taxon>
        <taxon>Prostigmata</taxon>
        <taxon>Eleutherengona</taxon>
        <taxon>Raphignathae</taxon>
        <taxon>Cheyletoidea</taxon>
        <taxon>Demodicidae</taxon>
        <taxon>Demodex</taxon>
    </lineage>
</organism>
<dbReference type="GO" id="GO:0008137">
    <property type="term" value="F:NADH dehydrogenase (ubiquinone) activity"/>
    <property type="evidence" value="ECO:0007669"/>
    <property type="project" value="UniProtKB-EC"/>
</dbReference>
<feature type="transmembrane region" description="Helical" evidence="10">
    <location>
        <begin position="135"/>
        <end position="156"/>
    </location>
</feature>
<dbReference type="InterPro" id="IPR001694">
    <property type="entry name" value="NADH_UbQ_OxRdtase_su1/FPO"/>
</dbReference>
<keyword evidence="9" id="KW-0830">Ubiquinone</keyword>
<dbReference type="CTD" id="4535"/>
<feature type="transmembrane region" description="Helical" evidence="10">
    <location>
        <begin position="162"/>
        <end position="186"/>
    </location>
</feature>
<dbReference type="GO" id="GO:0005743">
    <property type="term" value="C:mitochondrial inner membrane"/>
    <property type="evidence" value="ECO:0007669"/>
    <property type="project" value="UniProtKB-SubCell"/>
</dbReference>
<dbReference type="PANTHER" id="PTHR11432:SF3">
    <property type="entry name" value="NADH-UBIQUINONE OXIDOREDUCTASE CHAIN 1"/>
    <property type="match status" value="1"/>
</dbReference>
<comment type="catalytic activity">
    <reaction evidence="9">
        <text>a ubiquinone + NADH + 5 H(+)(in) = a ubiquinol + NAD(+) + 4 H(+)(out)</text>
        <dbReference type="Rhea" id="RHEA:29091"/>
        <dbReference type="Rhea" id="RHEA-COMP:9565"/>
        <dbReference type="Rhea" id="RHEA-COMP:9566"/>
        <dbReference type="ChEBI" id="CHEBI:15378"/>
        <dbReference type="ChEBI" id="CHEBI:16389"/>
        <dbReference type="ChEBI" id="CHEBI:17976"/>
        <dbReference type="ChEBI" id="CHEBI:57540"/>
        <dbReference type="ChEBI" id="CHEBI:57945"/>
        <dbReference type="EC" id="7.1.1.2"/>
    </reaction>
</comment>
<dbReference type="RefSeq" id="YP_009114846.1">
    <property type="nucleotide sequence ID" value="NC_026102.1"/>
</dbReference>
<dbReference type="GeneID" id="22833372"/>
<keyword evidence="5 8" id="KW-0812">Transmembrane</keyword>
<sequence length="291" mass="34446">MFICCYLLMFLFSLLGVAFLTLGERKILGLGGKRMGPYVVGLVGLLQPFTDLFKLFFKNFFLLGFVDLFFWFMFPLWGLLIYFLVFFFTNWGGSFFFFFLVLFFYFCLYSLLVYMFMMGSWTSKSKYSLLASMRVVIQMISYEVGFVFMFLVYLFFVVGFDYVYSGILGVGFFESLVFFFFIWFLVCLAEMSRSPFDFLEGESELVSGFNLEYGSGYFSFIFLVEYGFLMVMSVIMSEVFLGVEFLFFVFVFFFVVIRGVLPRWRYDKMLFLFWKDILVFFGSVYLCGFLC</sequence>
<keyword evidence="8" id="KW-0520">NAD</keyword>
<keyword evidence="4" id="KW-0813">Transport</keyword>
<dbReference type="PANTHER" id="PTHR11432">
    <property type="entry name" value="NADH DEHYDROGENASE SUBUNIT 1"/>
    <property type="match status" value="1"/>
</dbReference>
<evidence type="ECO:0000256" key="10">
    <source>
        <dbReference type="SAM" id="Phobius"/>
    </source>
</evidence>
<feature type="transmembrane region" description="Helical" evidence="10">
    <location>
        <begin position="95"/>
        <end position="114"/>
    </location>
</feature>
<reference evidence="11" key="1">
    <citation type="journal article" date="2014" name="BMC Genomics">
        <title>Complete mitochondrial genomes of the human follicle mites Demodex brevis and D. folliculorum: novel gene arrangement, truncated tRNA genes, and ancient divergence between species.</title>
        <authorList>
            <person name="Palopoli M.F."/>
            <person name="Minot S."/>
            <person name="Pei D."/>
            <person name="Satterly A."/>
            <person name="Endrizzi J."/>
        </authorList>
    </citation>
    <scope>NUCLEOTIDE SEQUENCE</scope>
</reference>
<dbReference type="EMBL" id="KM114226">
    <property type="protein sequence ID" value="AIW82498.1"/>
    <property type="molecule type" value="Genomic_DNA"/>
</dbReference>
<feature type="transmembrane region" description="Helical" evidence="10">
    <location>
        <begin position="241"/>
        <end position="261"/>
    </location>
</feature>
<dbReference type="Pfam" id="PF00146">
    <property type="entry name" value="NADHdh"/>
    <property type="match status" value="1"/>
</dbReference>
<evidence type="ECO:0000256" key="1">
    <source>
        <dbReference type="ARBA" id="ARBA00004141"/>
    </source>
</evidence>
<evidence type="ECO:0000313" key="11">
    <source>
        <dbReference type="EMBL" id="AIW82498.1"/>
    </source>
</evidence>
<comment type="subcellular location">
    <subcellularLocation>
        <location evidence="1">Membrane</location>
        <topology evidence="1">Multi-pass membrane protein</topology>
    </subcellularLocation>
    <subcellularLocation>
        <location evidence="8">Mitochondrion inner membrane</location>
        <topology evidence="8">Multi-pass membrane protein</topology>
    </subcellularLocation>
</comment>
<comment type="similarity">
    <text evidence="2 8">Belongs to the complex I subunit 1 family.</text>
</comment>
<keyword evidence="6 10" id="KW-1133">Transmembrane helix</keyword>
<geneLocation type="mitochondrion" evidence="11"/>
<protein>
    <recommendedName>
        <fullName evidence="3 9">NADH-ubiquinone oxidoreductase chain 1</fullName>
        <ecNumber evidence="9">7.1.1.2</ecNumber>
    </recommendedName>
</protein>
<dbReference type="AlphaFoldDB" id="A0A0A7DTC4"/>